<dbReference type="GO" id="GO:0045892">
    <property type="term" value="P:negative regulation of DNA-templated transcription"/>
    <property type="evidence" value="ECO:0007669"/>
    <property type="project" value="InterPro"/>
</dbReference>
<feature type="domain" description="MI" evidence="7">
    <location>
        <begin position="60"/>
        <end position="183"/>
    </location>
</feature>
<dbReference type="InterPro" id="IPR003891">
    <property type="entry name" value="Initiation_fac_eIF4g_MI"/>
</dbReference>
<evidence type="ECO:0000313" key="8">
    <source>
        <dbReference type="EMBL" id="KAJ4779669.1"/>
    </source>
</evidence>
<comment type="caution">
    <text evidence="8">The sequence shown here is derived from an EMBL/GenBank/DDBJ whole genome shotgun (WGS) entry which is preliminary data.</text>
</comment>
<dbReference type="PANTHER" id="PTHR12626:SF0">
    <property type="entry name" value="PROGRAMMED CELL DEATH PROTEIN 4"/>
    <property type="match status" value="1"/>
</dbReference>
<dbReference type="PANTHER" id="PTHR12626">
    <property type="entry name" value="PROGRAMMED CELL DEATH 4"/>
    <property type="match status" value="1"/>
</dbReference>
<reference evidence="8" key="1">
    <citation type="submission" date="2022-08" db="EMBL/GenBank/DDBJ databases">
        <authorList>
            <person name="Marques A."/>
        </authorList>
    </citation>
    <scope>NUCLEOTIDE SEQUENCE</scope>
    <source>
        <strain evidence="8">RhyPub2mFocal</strain>
        <tissue evidence="8">Leaves</tissue>
    </source>
</reference>
<organism evidence="8 9">
    <name type="scientific">Rhynchospora pubera</name>
    <dbReference type="NCBI Taxonomy" id="906938"/>
    <lineage>
        <taxon>Eukaryota</taxon>
        <taxon>Viridiplantae</taxon>
        <taxon>Streptophyta</taxon>
        <taxon>Embryophyta</taxon>
        <taxon>Tracheophyta</taxon>
        <taxon>Spermatophyta</taxon>
        <taxon>Magnoliopsida</taxon>
        <taxon>Liliopsida</taxon>
        <taxon>Poales</taxon>
        <taxon>Cyperaceae</taxon>
        <taxon>Cyperoideae</taxon>
        <taxon>Rhynchosporeae</taxon>
        <taxon>Rhynchospora</taxon>
    </lineage>
</organism>
<evidence type="ECO:0000313" key="9">
    <source>
        <dbReference type="Proteomes" id="UP001140206"/>
    </source>
</evidence>
<keyword evidence="9" id="KW-1185">Reference proteome</keyword>
<dbReference type="SUPFAM" id="SSF48371">
    <property type="entry name" value="ARM repeat"/>
    <property type="match status" value="1"/>
</dbReference>
<evidence type="ECO:0000256" key="2">
    <source>
        <dbReference type="ARBA" id="ARBA00005497"/>
    </source>
</evidence>
<gene>
    <name evidence="8" type="ORF">LUZ62_063926</name>
</gene>
<sequence>MLALFISEAGDTILHPDFIGRVKELLPETSKGIEVIKIAEKSYPSFPHHAERLERHWGGTIWLTVEDDKKKLIDLLRAYAENGDSGFRMHKTGVSHLEVVKQAITLAMEKPDLEANVLRLLKEANEKLLVSSSQVFKGFSRVQESLDDLSLEIPSAKAIFNSLRKRFLKNGLMPPSFHQHLPLERSQTSGT</sequence>
<dbReference type="SMART" id="SM00544">
    <property type="entry name" value="MA3"/>
    <property type="match status" value="1"/>
</dbReference>
<dbReference type="Proteomes" id="UP001140206">
    <property type="component" value="Chromosome 3"/>
</dbReference>
<dbReference type="GO" id="GO:0006417">
    <property type="term" value="P:regulation of translation"/>
    <property type="evidence" value="ECO:0007669"/>
    <property type="project" value="UniProtKB-KW"/>
</dbReference>
<evidence type="ECO:0000256" key="1">
    <source>
        <dbReference type="ARBA" id="ARBA00004496"/>
    </source>
</evidence>
<accession>A0AAV8EG56</accession>
<evidence type="ECO:0000256" key="6">
    <source>
        <dbReference type="ARBA" id="ARBA00023242"/>
    </source>
</evidence>
<dbReference type="PROSITE" id="PS51366">
    <property type="entry name" value="MI"/>
    <property type="match status" value="1"/>
</dbReference>
<keyword evidence="3" id="KW-0963">Cytoplasm</keyword>
<name>A0AAV8EG56_9POAL</name>
<comment type="similarity">
    <text evidence="2">Belongs to the PDCD4 family.</text>
</comment>
<evidence type="ECO:0000259" key="7">
    <source>
        <dbReference type="PROSITE" id="PS51366"/>
    </source>
</evidence>
<dbReference type="InterPro" id="IPR039778">
    <property type="entry name" value="PDCD4"/>
</dbReference>
<evidence type="ECO:0000256" key="3">
    <source>
        <dbReference type="ARBA" id="ARBA00022490"/>
    </source>
</evidence>
<evidence type="ECO:0000256" key="4">
    <source>
        <dbReference type="ARBA" id="ARBA00022737"/>
    </source>
</evidence>
<keyword evidence="4" id="KW-0677">Repeat</keyword>
<keyword evidence="5" id="KW-0810">Translation regulation</keyword>
<dbReference type="AlphaFoldDB" id="A0AAV8EG56"/>
<keyword evidence="6" id="KW-0539">Nucleus</keyword>
<dbReference type="EMBL" id="JAMFTS010000003">
    <property type="protein sequence ID" value="KAJ4779669.1"/>
    <property type="molecule type" value="Genomic_DNA"/>
</dbReference>
<dbReference type="InterPro" id="IPR016024">
    <property type="entry name" value="ARM-type_fold"/>
</dbReference>
<dbReference type="Gene3D" id="1.25.40.180">
    <property type="match status" value="1"/>
</dbReference>
<evidence type="ECO:0000256" key="5">
    <source>
        <dbReference type="ARBA" id="ARBA00022845"/>
    </source>
</evidence>
<proteinExistence type="inferred from homology"/>
<dbReference type="GO" id="GO:0005737">
    <property type="term" value="C:cytoplasm"/>
    <property type="evidence" value="ECO:0007669"/>
    <property type="project" value="UniProtKB-SubCell"/>
</dbReference>
<comment type="subcellular location">
    <subcellularLocation>
        <location evidence="1">Cytoplasm</location>
    </subcellularLocation>
</comment>
<protein>
    <submittedName>
        <fullName evidence="8">MA3 domain-containing protein</fullName>
    </submittedName>
</protein>
<dbReference type="Pfam" id="PF02847">
    <property type="entry name" value="MA3"/>
    <property type="match status" value="1"/>
</dbReference>